<organism evidence="1">
    <name type="scientific">marine sediment metagenome</name>
    <dbReference type="NCBI Taxonomy" id="412755"/>
    <lineage>
        <taxon>unclassified sequences</taxon>
        <taxon>metagenomes</taxon>
        <taxon>ecological metagenomes</taxon>
    </lineage>
</organism>
<sequence length="42" mass="5135">ELIENDSKKDKYFVHVRTMVTRKMEIFWDDKTGKLKYNIISN</sequence>
<proteinExistence type="predicted"/>
<feature type="non-terminal residue" evidence="1">
    <location>
        <position position="1"/>
    </location>
</feature>
<protein>
    <submittedName>
        <fullName evidence="1">Uncharacterized protein</fullName>
    </submittedName>
</protein>
<dbReference type="AlphaFoldDB" id="X1T627"/>
<gene>
    <name evidence="1" type="ORF">S12H4_31817</name>
</gene>
<name>X1T627_9ZZZZ</name>
<dbReference type="EMBL" id="BARW01018604">
    <property type="protein sequence ID" value="GAJ00709.1"/>
    <property type="molecule type" value="Genomic_DNA"/>
</dbReference>
<evidence type="ECO:0000313" key="1">
    <source>
        <dbReference type="EMBL" id="GAJ00709.1"/>
    </source>
</evidence>
<accession>X1T627</accession>
<reference evidence="1" key="1">
    <citation type="journal article" date="2014" name="Front. Microbiol.">
        <title>High frequency of phylogenetically diverse reductive dehalogenase-homologous genes in deep subseafloor sedimentary metagenomes.</title>
        <authorList>
            <person name="Kawai M."/>
            <person name="Futagami T."/>
            <person name="Toyoda A."/>
            <person name="Takaki Y."/>
            <person name="Nishi S."/>
            <person name="Hori S."/>
            <person name="Arai W."/>
            <person name="Tsubouchi T."/>
            <person name="Morono Y."/>
            <person name="Uchiyama I."/>
            <person name="Ito T."/>
            <person name="Fujiyama A."/>
            <person name="Inagaki F."/>
            <person name="Takami H."/>
        </authorList>
    </citation>
    <scope>NUCLEOTIDE SEQUENCE</scope>
    <source>
        <strain evidence="1">Expedition CK06-06</strain>
    </source>
</reference>
<comment type="caution">
    <text evidence="1">The sequence shown here is derived from an EMBL/GenBank/DDBJ whole genome shotgun (WGS) entry which is preliminary data.</text>
</comment>